<keyword evidence="7" id="KW-0333">Golgi apparatus</keyword>
<organism evidence="10 11">
    <name type="scientific">Holothuria leucospilota</name>
    <name type="common">Black long sea cucumber</name>
    <name type="synonym">Mertensiothuria leucospilota</name>
    <dbReference type="NCBI Taxonomy" id="206669"/>
    <lineage>
        <taxon>Eukaryota</taxon>
        <taxon>Metazoa</taxon>
        <taxon>Echinodermata</taxon>
        <taxon>Eleutherozoa</taxon>
        <taxon>Echinozoa</taxon>
        <taxon>Holothuroidea</taxon>
        <taxon>Aspidochirotacea</taxon>
        <taxon>Aspidochirotida</taxon>
        <taxon>Holothuriidae</taxon>
        <taxon>Holothuria</taxon>
    </lineage>
</organism>
<keyword evidence="5" id="KW-0735">Signal-anchor</keyword>
<evidence type="ECO:0000313" key="11">
    <source>
        <dbReference type="Proteomes" id="UP001152320"/>
    </source>
</evidence>
<comment type="subcellular location">
    <subcellularLocation>
        <location evidence="1">Golgi apparatus membrane</location>
        <topology evidence="1">Single-pass type II membrane protein</topology>
    </subcellularLocation>
</comment>
<dbReference type="InterPro" id="IPR027417">
    <property type="entry name" value="P-loop_NTPase"/>
</dbReference>
<evidence type="ECO:0000256" key="4">
    <source>
        <dbReference type="ARBA" id="ARBA00022692"/>
    </source>
</evidence>
<keyword evidence="11" id="KW-1185">Reference proteome</keyword>
<dbReference type="Proteomes" id="UP001152320">
    <property type="component" value="Chromosome 7"/>
</dbReference>
<dbReference type="Gene3D" id="3.40.50.300">
    <property type="entry name" value="P-loop containing nucleotide triphosphate hydrolases"/>
    <property type="match status" value="1"/>
</dbReference>
<comment type="caution">
    <text evidence="10">The sequence shown here is derived from an EMBL/GenBank/DDBJ whole genome shotgun (WGS) entry which is preliminary data.</text>
</comment>
<dbReference type="AlphaFoldDB" id="A0A9Q1C6M1"/>
<dbReference type="EMBL" id="JAIZAY010000007">
    <property type="protein sequence ID" value="KAJ8039370.1"/>
    <property type="molecule type" value="Genomic_DNA"/>
</dbReference>
<evidence type="ECO:0000256" key="5">
    <source>
        <dbReference type="ARBA" id="ARBA00022968"/>
    </source>
</evidence>
<evidence type="ECO:0000256" key="3">
    <source>
        <dbReference type="ARBA" id="ARBA00022679"/>
    </source>
</evidence>
<accession>A0A9Q1C6M1</accession>
<evidence type="ECO:0000256" key="9">
    <source>
        <dbReference type="ARBA" id="ARBA00023180"/>
    </source>
</evidence>
<keyword evidence="9" id="KW-0325">Glycoprotein</keyword>
<sequence length="281" mass="33738">MLLRQPHNDGFHILLNHVRFNKTEMKDVMKPETKYVTILREPLAHWHSVVKYYSLKKLVTRDDPEEQQDKEMSLQTLLRKIPECRYFSCNLGKNGQFFDLGVSDKEHFRNTTFTRQIIEQVDKEFDLVLITEYFDESLILLKRMMCWRFEDILYIPKKLSVEKEVTSFSPEEEKTIRAASAGDVMLYDYFNRTLWRKIKEYGPNFDGDLRHFRQLNKRIIKNCVDFNSVQTMGMAFNYELHNNSVLCQNLNRDIAPYTFLLAEQVLQRERRIIQPYEQGRR</sequence>
<comment type="similarity">
    <text evidence="2">Belongs to the galactose-3-O-sulfotransferase family.</text>
</comment>
<dbReference type="GO" id="GO:0000139">
    <property type="term" value="C:Golgi membrane"/>
    <property type="evidence" value="ECO:0007669"/>
    <property type="project" value="UniProtKB-SubCell"/>
</dbReference>
<evidence type="ECO:0000256" key="2">
    <source>
        <dbReference type="ARBA" id="ARBA00008124"/>
    </source>
</evidence>
<proteinExistence type="inferred from homology"/>
<evidence type="ECO:0000256" key="6">
    <source>
        <dbReference type="ARBA" id="ARBA00022989"/>
    </source>
</evidence>
<keyword evidence="6" id="KW-1133">Transmembrane helix</keyword>
<keyword evidence="4" id="KW-0812">Transmembrane</keyword>
<dbReference type="PANTHER" id="PTHR14647:SF87">
    <property type="entry name" value="PUTATIVE-RELATED"/>
    <property type="match status" value="1"/>
</dbReference>
<evidence type="ECO:0000256" key="1">
    <source>
        <dbReference type="ARBA" id="ARBA00004323"/>
    </source>
</evidence>
<evidence type="ECO:0000256" key="7">
    <source>
        <dbReference type="ARBA" id="ARBA00023034"/>
    </source>
</evidence>
<dbReference type="Pfam" id="PF06990">
    <property type="entry name" value="Gal-3-0_sulfotr"/>
    <property type="match status" value="1"/>
</dbReference>
<dbReference type="OrthoDB" id="514299at2759"/>
<protein>
    <submittedName>
        <fullName evidence="10">Galactose-3-O-sulfotransferase 3</fullName>
    </submittedName>
</protein>
<dbReference type="InterPro" id="IPR009729">
    <property type="entry name" value="Gal-3-0_sulfotransfrase"/>
</dbReference>
<dbReference type="GO" id="GO:0009247">
    <property type="term" value="P:glycolipid biosynthetic process"/>
    <property type="evidence" value="ECO:0007669"/>
    <property type="project" value="InterPro"/>
</dbReference>
<evidence type="ECO:0000256" key="8">
    <source>
        <dbReference type="ARBA" id="ARBA00023136"/>
    </source>
</evidence>
<keyword evidence="8" id="KW-0472">Membrane</keyword>
<dbReference type="GO" id="GO:0001733">
    <property type="term" value="F:galactosylceramide sulfotransferase activity"/>
    <property type="evidence" value="ECO:0007669"/>
    <property type="project" value="InterPro"/>
</dbReference>
<keyword evidence="3" id="KW-0808">Transferase</keyword>
<reference evidence="10" key="1">
    <citation type="submission" date="2021-10" db="EMBL/GenBank/DDBJ databases">
        <title>Tropical sea cucumber genome reveals ecological adaptation and Cuvierian tubules defense mechanism.</title>
        <authorList>
            <person name="Chen T."/>
        </authorList>
    </citation>
    <scope>NUCLEOTIDE SEQUENCE</scope>
    <source>
        <strain evidence="10">Nanhai2018</strain>
        <tissue evidence="10">Muscle</tissue>
    </source>
</reference>
<gene>
    <name evidence="10" type="ORF">HOLleu_17063</name>
</gene>
<evidence type="ECO:0000313" key="10">
    <source>
        <dbReference type="EMBL" id="KAJ8039370.1"/>
    </source>
</evidence>
<dbReference type="PANTHER" id="PTHR14647">
    <property type="entry name" value="GALACTOSE-3-O-SULFOTRANSFERASE"/>
    <property type="match status" value="1"/>
</dbReference>
<name>A0A9Q1C6M1_HOLLE</name>